<reference evidence="2 3" key="1">
    <citation type="submission" date="2023-10" db="EMBL/GenBank/DDBJ databases">
        <title>Sphingomonas sp. HF-S4 16S ribosomal RNA gene Genome sequencing and assembly.</title>
        <authorList>
            <person name="Lee H."/>
        </authorList>
    </citation>
    <scope>NUCLEOTIDE SEQUENCE [LARGE SCALE GENOMIC DNA]</scope>
    <source>
        <strain evidence="2 3">HF-S4</strain>
    </source>
</reference>
<feature type="chain" id="PRO_5045529216" description="Argininosuccinate lyase" evidence="1">
    <location>
        <begin position="21"/>
        <end position="120"/>
    </location>
</feature>
<keyword evidence="1" id="KW-0732">Signal</keyword>
<evidence type="ECO:0008006" key="4">
    <source>
        <dbReference type="Google" id="ProtNLM"/>
    </source>
</evidence>
<proteinExistence type="predicted"/>
<name>A0ABU3Y8X7_9SPHN</name>
<organism evidence="2 3">
    <name type="scientific">Sphingomonas agrestis</name>
    <dbReference type="NCBI Taxonomy" id="3080540"/>
    <lineage>
        <taxon>Bacteria</taxon>
        <taxon>Pseudomonadati</taxon>
        <taxon>Pseudomonadota</taxon>
        <taxon>Alphaproteobacteria</taxon>
        <taxon>Sphingomonadales</taxon>
        <taxon>Sphingomonadaceae</taxon>
        <taxon>Sphingomonas</taxon>
    </lineage>
</organism>
<evidence type="ECO:0000313" key="3">
    <source>
        <dbReference type="Proteomes" id="UP001273531"/>
    </source>
</evidence>
<protein>
    <recommendedName>
        <fullName evidence="4">Argininosuccinate lyase</fullName>
    </recommendedName>
</protein>
<evidence type="ECO:0000256" key="1">
    <source>
        <dbReference type="SAM" id="SignalP"/>
    </source>
</evidence>
<accession>A0ABU3Y8X7</accession>
<evidence type="ECO:0000313" key="2">
    <source>
        <dbReference type="EMBL" id="MDV3457801.1"/>
    </source>
</evidence>
<keyword evidence="3" id="KW-1185">Reference proteome</keyword>
<comment type="caution">
    <text evidence="2">The sequence shown here is derived from an EMBL/GenBank/DDBJ whole genome shotgun (WGS) entry which is preliminary data.</text>
</comment>
<gene>
    <name evidence="2" type="ORF">RZN05_12465</name>
</gene>
<dbReference type="EMBL" id="JAWJEJ010000001">
    <property type="protein sequence ID" value="MDV3457801.1"/>
    <property type="molecule type" value="Genomic_DNA"/>
</dbReference>
<sequence length="120" mass="12594">MIRKAMMTAAALACAAPAIAEEWDFVLVNGTGKPIKAIEISAGGANSWVANKVDPEMKREGVTAAGKRMTVHFDKGSGCKYDIKATFGDDSSAVWSGINVCDNAYVTVSYANGVPTFKAS</sequence>
<feature type="signal peptide" evidence="1">
    <location>
        <begin position="1"/>
        <end position="20"/>
    </location>
</feature>
<dbReference type="RefSeq" id="WP_317226929.1">
    <property type="nucleotide sequence ID" value="NZ_JAWJEJ010000001.1"/>
</dbReference>
<dbReference type="Proteomes" id="UP001273531">
    <property type="component" value="Unassembled WGS sequence"/>
</dbReference>